<gene>
    <name evidence="2" type="primary">RvY_02928-1</name>
    <name evidence="2" type="synonym">RvY_02928.1</name>
    <name evidence="2" type="ORF">RvY_02928</name>
</gene>
<accession>A0A1D1US33</accession>
<dbReference type="AlphaFoldDB" id="A0A1D1US33"/>
<dbReference type="EMBL" id="BDGG01000001">
    <property type="protein sequence ID" value="GAU90522.1"/>
    <property type="molecule type" value="Genomic_DNA"/>
</dbReference>
<proteinExistence type="predicted"/>
<feature type="region of interest" description="Disordered" evidence="1">
    <location>
        <begin position="79"/>
        <end position="101"/>
    </location>
</feature>
<name>A0A1D1US33_RAMVA</name>
<keyword evidence="3" id="KW-1185">Reference proteome</keyword>
<evidence type="ECO:0000313" key="2">
    <source>
        <dbReference type="EMBL" id="GAU90522.1"/>
    </source>
</evidence>
<protein>
    <submittedName>
        <fullName evidence="2">Uncharacterized protein</fullName>
    </submittedName>
</protein>
<sequence>MIFYKQPEVSPSTLRHAITAIAMAGDRVILTNALHAFRVQMQSSGSSVQKFFSVPNSFPGYLHRFFWTIDPTWNTGSKNLGVSSSQMADPMDASTSKAPEK</sequence>
<dbReference type="Proteomes" id="UP000186922">
    <property type="component" value="Unassembled WGS sequence"/>
</dbReference>
<organism evidence="2 3">
    <name type="scientific">Ramazzottius varieornatus</name>
    <name type="common">Water bear</name>
    <name type="synonym">Tardigrade</name>
    <dbReference type="NCBI Taxonomy" id="947166"/>
    <lineage>
        <taxon>Eukaryota</taxon>
        <taxon>Metazoa</taxon>
        <taxon>Ecdysozoa</taxon>
        <taxon>Tardigrada</taxon>
        <taxon>Eutardigrada</taxon>
        <taxon>Parachela</taxon>
        <taxon>Hypsibioidea</taxon>
        <taxon>Ramazzottiidae</taxon>
        <taxon>Ramazzottius</taxon>
    </lineage>
</organism>
<evidence type="ECO:0000256" key="1">
    <source>
        <dbReference type="SAM" id="MobiDB-lite"/>
    </source>
</evidence>
<evidence type="ECO:0000313" key="3">
    <source>
        <dbReference type="Proteomes" id="UP000186922"/>
    </source>
</evidence>
<comment type="caution">
    <text evidence="2">The sequence shown here is derived from an EMBL/GenBank/DDBJ whole genome shotgun (WGS) entry which is preliminary data.</text>
</comment>
<reference evidence="2 3" key="1">
    <citation type="journal article" date="2016" name="Nat. Commun.">
        <title>Extremotolerant tardigrade genome and improved radiotolerance of human cultured cells by tardigrade-unique protein.</title>
        <authorList>
            <person name="Hashimoto T."/>
            <person name="Horikawa D.D."/>
            <person name="Saito Y."/>
            <person name="Kuwahara H."/>
            <person name="Kozuka-Hata H."/>
            <person name="Shin-I T."/>
            <person name="Minakuchi Y."/>
            <person name="Ohishi K."/>
            <person name="Motoyama A."/>
            <person name="Aizu T."/>
            <person name="Enomoto A."/>
            <person name="Kondo K."/>
            <person name="Tanaka S."/>
            <person name="Hara Y."/>
            <person name="Koshikawa S."/>
            <person name="Sagara H."/>
            <person name="Miura T."/>
            <person name="Yokobori S."/>
            <person name="Miyagawa K."/>
            <person name="Suzuki Y."/>
            <person name="Kubo T."/>
            <person name="Oyama M."/>
            <person name="Kohara Y."/>
            <person name="Fujiyama A."/>
            <person name="Arakawa K."/>
            <person name="Katayama T."/>
            <person name="Toyoda A."/>
            <person name="Kunieda T."/>
        </authorList>
    </citation>
    <scope>NUCLEOTIDE SEQUENCE [LARGE SCALE GENOMIC DNA]</scope>
    <source>
        <strain evidence="2 3">YOKOZUNA-1</strain>
    </source>
</reference>